<dbReference type="FunFam" id="3.40.50.720:FF:000404">
    <property type="entry name" value="SUMO-activating enzyme subunit 1B-2"/>
    <property type="match status" value="1"/>
</dbReference>
<keyword evidence="12" id="KW-1185">Reference proteome</keyword>
<dbReference type="EMBL" id="JAYMYQ010000001">
    <property type="protein sequence ID" value="KAK7358661.1"/>
    <property type="molecule type" value="Genomic_DNA"/>
</dbReference>
<dbReference type="InterPro" id="IPR035985">
    <property type="entry name" value="Ubiquitin-activating_enz"/>
</dbReference>
<dbReference type="CDD" id="cd01492">
    <property type="entry name" value="Aos1_SUMO"/>
    <property type="match status" value="1"/>
</dbReference>
<gene>
    <name evidence="11" type="ORF">VNO77_00599</name>
</gene>
<comment type="pathway">
    <text evidence="2">Protein modification; protein sumoylation.</text>
</comment>
<dbReference type="PANTHER" id="PTHR10953:SF162">
    <property type="entry name" value="SUMO-ACTIVATING ENZYME SUBUNIT 1"/>
    <property type="match status" value="1"/>
</dbReference>
<keyword evidence="6" id="KW-0007">Acetylation</keyword>
<keyword evidence="4" id="KW-0436">Ligase</keyword>
<dbReference type="InterPro" id="IPR045886">
    <property type="entry name" value="ThiF/MoeB/HesA"/>
</dbReference>
<dbReference type="GO" id="GO:0031510">
    <property type="term" value="C:SUMO activating enzyme complex"/>
    <property type="evidence" value="ECO:0007669"/>
    <property type="project" value="TreeGrafter"/>
</dbReference>
<evidence type="ECO:0000256" key="5">
    <source>
        <dbReference type="ARBA" id="ARBA00022786"/>
    </source>
</evidence>
<evidence type="ECO:0000259" key="10">
    <source>
        <dbReference type="Pfam" id="PF00899"/>
    </source>
</evidence>
<evidence type="ECO:0000256" key="7">
    <source>
        <dbReference type="ARBA" id="ARBA00023242"/>
    </source>
</evidence>
<proteinExistence type="inferred from homology"/>
<dbReference type="GO" id="GO:0016925">
    <property type="term" value="P:protein sumoylation"/>
    <property type="evidence" value="ECO:0007669"/>
    <property type="project" value="TreeGrafter"/>
</dbReference>
<accession>A0AAN9MRG4</accession>
<dbReference type="PANTHER" id="PTHR10953">
    <property type="entry name" value="UBIQUITIN-ACTIVATING ENZYME E1"/>
    <property type="match status" value="1"/>
</dbReference>
<evidence type="ECO:0000256" key="3">
    <source>
        <dbReference type="ARBA" id="ARBA00005673"/>
    </source>
</evidence>
<evidence type="ECO:0000256" key="2">
    <source>
        <dbReference type="ARBA" id="ARBA00004718"/>
    </source>
</evidence>
<comment type="subcellular location">
    <subcellularLocation>
        <location evidence="1">Nucleus</location>
    </subcellularLocation>
</comment>
<dbReference type="GO" id="GO:0019948">
    <property type="term" value="F:SUMO activating enzyme activity"/>
    <property type="evidence" value="ECO:0007669"/>
    <property type="project" value="TreeGrafter"/>
</dbReference>
<evidence type="ECO:0000256" key="1">
    <source>
        <dbReference type="ARBA" id="ARBA00004123"/>
    </source>
</evidence>
<dbReference type="SUPFAM" id="SSF69572">
    <property type="entry name" value="Activating enzymes of the ubiquitin-like proteins"/>
    <property type="match status" value="1"/>
</dbReference>
<dbReference type="AlphaFoldDB" id="A0AAN9MRG4"/>
<keyword evidence="5" id="KW-0833">Ubl conjugation pathway</keyword>
<comment type="similarity">
    <text evidence="3">Belongs to the ubiquitin-activating E1 family.</text>
</comment>
<comment type="caution">
    <text evidence="11">The sequence shown here is derived from an EMBL/GenBank/DDBJ whole genome shotgun (WGS) entry which is preliminary data.</text>
</comment>
<dbReference type="InterPro" id="IPR000594">
    <property type="entry name" value="ThiF_NAD_FAD-bd"/>
</dbReference>
<evidence type="ECO:0000256" key="4">
    <source>
        <dbReference type="ARBA" id="ARBA00022598"/>
    </source>
</evidence>
<dbReference type="GO" id="GO:0005737">
    <property type="term" value="C:cytoplasm"/>
    <property type="evidence" value="ECO:0007669"/>
    <property type="project" value="TreeGrafter"/>
</dbReference>
<dbReference type="Proteomes" id="UP001367508">
    <property type="component" value="Unassembled WGS sequence"/>
</dbReference>
<dbReference type="Gene3D" id="3.40.50.720">
    <property type="entry name" value="NAD(P)-binding Rossmann-like Domain"/>
    <property type="match status" value="1"/>
</dbReference>
<reference evidence="11 12" key="1">
    <citation type="submission" date="2024-01" db="EMBL/GenBank/DDBJ databases">
        <title>The genomes of 5 underutilized Papilionoideae crops provide insights into root nodulation and disease resistanc.</title>
        <authorList>
            <person name="Jiang F."/>
        </authorList>
    </citation>
    <scope>NUCLEOTIDE SEQUENCE [LARGE SCALE GENOMIC DNA]</scope>
    <source>
        <strain evidence="11">LVBAO_FW01</strain>
        <tissue evidence="11">Leaves</tissue>
    </source>
</reference>
<evidence type="ECO:0000256" key="6">
    <source>
        <dbReference type="ARBA" id="ARBA00022990"/>
    </source>
</evidence>
<keyword evidence="7" id="KW-0539">Nucleus</keyword>
<comment type="subunit">
    <text evidence="9">Heterodimer of SAE1A or SAE1B and SAE2. The complex binds SUMO proteins via SAE2.</text>
</comment>
<dbReference type="Pfam" id="PF00899">
    <property type="entry name" value="ThiF"/>
    <property type="match status" value="1"/>
</dbReference>
<sequence>MVEALIRDIRPHTVLKLVLCAAEDANAKHVVSRNKKIIPILSLFSRQVYREPIVLPWTNITLTDDLDRRACEGLSRDTNFGRLEEFSASGLRLGMDGDGEELTAQETALYDRQIRVWGADAQRRLSKAHVLVYGMKGTVSEFCKNIVLAGVGSVTLVDDRVATEDALSSNFLIPPDENVYSGKTLAELCCNSLKDFNPMVRVSVEKGDLSSFDVDFFNKFDVVIVSCCSFSAKKLANDKCRKLSKRVAFYTVDCRDSCGEIFVDLQDYKYSKKNLEETIECHLKYPSFEDALSVPWRSLHRRMSKLYFAMRVIEKFEEAEGCSAGQVSIADLSGVLKLKKELCTTQSLNESHVPDTLLERLVTNTTEFPPVCAIIGGILGQEVIKAISGKGDPLKNFFFFDAFDGKGIIEDISVSNE</sequence>
<evidence type="ECO:0000256" key="9">
    <source>
        <dbReference type="ARBA" id="ARBA00063459"/>
    </source>
</evidence>
<evidence type="ECO:0000313" key="11">
    <source>
        <dbReference type="EMBL" id="KAK7358661.1"/>
    </source>
</evidence>
<organism evidence="11 12">
    <name type="scientific">Canavalia gladiata</name>
    <name type="common">Sword bean</name>
    <name type="synonym">Dolichos gladiatus</name>
    <dbReference type="NCBI Taxonomy" id="3824"/>
    <lineage>
        <taxon>Eukaryota</taxon>
        <taxon>Viridiplantae</taxon>
        <taxon>Streptophyta</taxon>
        <taxon>Embryophyta</taxon>
        <taxon>Tracheophyta</taxon>
        <taxon>Spermatophyta</taxon>
        <taxon>Magnoliopsida</taxon>
        <taxon>eudicotyledons</taxon>
        <taxon>Gunneridae</taxon>
        <taxon>Pentapetalae</taxon>
        <taxon>rosids</taxon>
        <taxon>fabids</taxon>
        <taxon>Fabales</taxon>
        <taxon>Fabaceae</taxon>
        <taxon>Papilionoideae</taxon>
        <taxon>50 kb inversion clade</taxon>
        <taxon>NPAAA clade</taxon>
        <taxon>indigoferoid/millettioid clade</taxon>
        <taxon>Phaseoleae</taxon>
        <taxon>Canavalia</taxon>
    </lineage>
</organism>
<evidence type="ECO:0000313" key="12">
    <source>
        <dbReference type="Proteomes" id="UP001367508"/>
    </source>
</evidence>
<protein>
    <recommendedName>
        <fullName evidence="8">Ubiquitin-like 1-activating enzyme E1A</fullName>
    </recommendedName>
</protein>
<evidence type="ECO:0000256" key="8">
    <source>
        <dbReference type="ARBA" id="ARBA00044354"/>
    </source>
</evidence>
<name>A0AAN9MRG4_CANGL</name>
<feature type="domain" description="THIF-type NAD/FAD binding fold" evidence="10">
    <location>
        <begin position="110"/>
        <end position="409"/>
    </location>
</feature>